<proteinExistence type="predicted"/>
<accession>A0AC35G9M6</accession>
<evidence type="ECO:0000313" key="2">
    <source>
        <dbReference type="WBParaSite" id="PS1159_v2.g264.t1"/>
    </source>
</evidence>
<organism evidence="1 2">
    <name type="scientific">Panagrolaimus sp. PS1159</name>
    <dbReference type="NCBI Taxonomy" id="55785"/>
    <lineage>
        <taxon>Eukaryota</taxon>
        <taxon>Metazoa</taxon>
        <taxon>Ecdysozoa</taxon>
        <taxon>Nematoda</taxon>
        <taxon>Chromadorea</taxon>
        <taxon>Rhabditida</taxon>
        <taxon>Tylenchina</taxon>
        <taxon>Panagrolaimomorpha</taxon>
        <taxon>Panagrolaimoidea</taxon>
        <taxon>Panagrolaimidae</taxon>
        <taxon>Panagrolaimus</taxon>
    </lineage>
</organism>
<dbReference type="WBParaSite" id="PS1159_v2.g264.t1">
    <property type="protein sequence ID" value="PS1159_v2.g264.t1"/>
    <property type="gene ID" value="PS1159_v2.g264"/>
</dbReference>
<dbReference type="Proteomes" id="UP000887580">
    <property type="component" value="Unplaced"/>
</dbReference>
<evidence type="ECO:0000313" key="1">
    <source>
        <dbReference type="Proteomes" id="UP000887580"/>
    </source>
</evidence>
<reference evidence="2" key="1">
    <citation type="submission" date="2022-11" db="UniProtKB">
        <authorList>
            <consortium name="WormBaseParasite"/>
        </authorList>
    </citation>
    <scope>IDENTIFICATION</scope>
</reference>
<protein>
    <submittedName>
        <fullName evidence="2">Serpentine receptor class gamma</fullName>
    </submittedName>
</protein>
<name>A0AC35G9M6_9BILA</name>
<sequence>MKLPWSIVTGFWFKDLQEKFPWNYLLLINYFISYYFPRVRELLVLASAFNRFTALSFPHKQNQIWKKYLLPITGLCFLFPLLITFPLLTGKVKILPFYEPPPIIDSYVFDLQLKWFPIRKRITIEICSPN</sequence>